<dbReference type="InterPro" id="IPR006966">
    <property type="entry name" value="Peroxin-3"/>
</dbReference>
<dbReference type="OrthoDB" id="45930at2759"/>
<dbReference type="Pfam" id="PF04882">
    <property type="entry name" value="Peroxin-3"/>
    <property type="match status" value="1"/>
</dbReference>
<comment type="subcellular location">
    <subcellularLocation>
        <location evidence="1">Peroxisome membrane</location>
        <topology evidence="1">Single-pass membrane protein</topology>
    </subcellularLocation>
</comment>
<dbReference type="RefSeq" id="XP_015466072.1">
    <property type="nucleotide sequence ID" value="XM_015613094.1"/>
</dbReference>
<reference evidence="5 6" key="1">
    <citation type="submission" date="2015-11" db="EMBL/GenBank/DDBJ databases">
        <title>The genome of Debaryomyces fabryi.</title>
        <authorList>
            <person name="Tafer H."/>
            <person name="Lopandic K."/>
        </authorList>
    </citation>
    <scope>NUCLEOTIDE SEQUENCE [LARGE SCALE GENOMIC DNA]</scope>
    <source>
        <strain evidence="5 6">CBS 789</strain>
    </source>
</reference>
<protein>
    <recommendedName>
        <fullName evidence="4">Peroxin-3</fullName>
    </recommendedName>
</protein>
<dbReference type="Proteomes" id="UP000054251">
    <property type="component" value="Unassembled WGS sequence"/>
</dbReference>
<keyword evidence="3" id="KW-0576">Peroxisome</keyword>
<dbReference type="GO" id="GO:0030674">
    <property type="term" value="F:protein-macromolecule adaptor activity"/>
    <property type="evidence" value="ECO:0007669"/>
    <property type="project" value="TreeGrafter"/>
</dbReference>
<comment type="similarity">
    <text evidence="2">Belongs to the peroxin-3 family.</text>
</comment>
<dbReference type="PANTHER" id="PTHR28080:SF1">
    <property type="entry name" value="PEROXISOMAL BIOGENESIS FACTOR 3"/>
    <property type="match status" value="1"/>
</dbReference>
<gene>
    <name evidence="5" type="ORF">AC631_04265</name>
</gene>
<dbReference type="GO" id="GO:0005778">
    <property type="term" value="C:peroxisomal membrane"/>
    <property type="evidence" value="ECO:0007669"/>
    <property type="project" value="UniProtKB-SubCell"/>
</dbReference>
<proteinExistence type="inferred from homology"/>
<dbReference type="EMBL" id="LMYN01000110">
    <property type="protein sequence ID" value="KRZ99969.1"/>
    <property type="molecule type" value="Genomic_DNA"/>
</dbReference>
<evidence type="ECO:0000313" key="5">
    <source>
        <dbReference type="EMBL" id="KRZ99969.1"/>
    </source>
</evidence>
<evidence type="ECO:0000256" key="4">
    <source>
        <dbReference type="ARBA" id="ARBA00032508"/>
    </source>
</evidence>
<accession>A0A0V1PUW2</accession>
<evidence type="ECO:0000256" key="1">
    <source>
        <dbReference type="ARBA" id="ARBA00004549"/>
    </source>
</evidence>
<keyword evidence="6" id="KW-1185">Reference proteome</keyword>
<dbReference type="PANTHER" id="PTHR28080">
    <property type="entry name" value="PEROXISOMAL BIOGENESIS FACTOR 3"/>
    <property type="match status" value="1"/>
</dbReference>
<name>A0A0V1PUW2_9ASCO</name>
<dbReference type="GO" id="GO:0045046">
    <property type="term" value="P:protein import into peroxisome membrane"/>
    <property type="evidence" value="ECO:0007669"/>
    <property type="project" value="TreeGrafter"/>
</dbReference>
<comment type="caution">
    <text evidence="5">The sequence shown here is derived from an EMBL/GenBank/DDBJ whole genome shotgun (WGS) entry which is preliminary data.</text>
</comment>
<dbReference type="GeneID" id="26841274"/>
<evidence type="ECO:0000256" key="2">
    <source>
        <dbReference type="ARBA" id="ARBA00008933"/>
    </source>
</evidence>
<dbReference type="AlphaFoldDB" id="A0A0V1PUW2"/>
<evidence type="ECO:0000313" key="6">
    <source>
        <dbReference type="Proteomes" id="UP000054251"/>
    </source>
</evidence>
<evidence type="ECO:0000256" key="3">
    <source>
        <dbReference type="ARBA" id="ARBA00023140"/>
    </source>
</evidence>
<sequence length="420" mass="48041">MPIFSSLNSFVRRHKKKLIVTATLTFSAYFLVNQFIIKKFKNFQNSLRQELFVKEQIKRRFVQTQNDCYLTILALLPVLTQPIVNHLPIELITQALKLKKTNSNPTPQEISDSLLTTDNLTMHQNASDSSDLSHYMSLSKTELWKLLKIKTLTRTLTLMYSISGLLLLTRLQLNILARRSYLESAIILAGGKVNDTETSQDYFIEQSYLSLSWWLLNKGWLKISDLVEKVVTEKFNSINARTELSINKFDDLLCEIVNDLSTNNNQEILNAIFPITYDNLIESLLNTNPELIKELDIEDSIMLKLINETTYLVSNEAFGDILINMVDSCKSTLIENLLLSLDPENAYTNQEKVIDISNIKQFKLANLLAQLSIQCGVLCDNNNLTNDNFSNELSGNIYMNNLNEIESLDEFSASIYSNFE</sequence>
<organism evidence="5 6">
    <name type="scientific">Debaryomyces fabryi</name>
    <dbReference type="NCBI Taxonomy" id="58627"/>
    <lineage>
        <taxon>Eukaryota</taxon>
        <taxon>Fungi</taxon>
        <taxon>Dikarya</taxon>
        <taxon>Ascomycota</taxon>
        <taxon>Saccharomycotina</taxon>
        <taxon>Pichiomycetes</taxon>
        <taxon>Debaryomycetaceae</taxon>
        <taxon>Debaryomyces</taxon>
    </lineage>
</organism>